<evidence type="ECO:0008006" key="11">
    <source>
        <dbReference type="Google" id="ProtNLM"/>
    </source>
</evidence>
<keyword evidence="5 8" id="KW-1133">Transmembrane helix</keyword>
<evidence type="ECO:0000256" key="1">
    <source>
        <dbReference type="ARBA" id="ARBA00004141"/>
    </source>
</evidence>
<dbReference type="InterPro" id="IPR009262">
    <property type="entry name" value="SLC35_F1/F2/F6"/>
</dbReference>
<dbReference type="InterPro" id="IPR052221">
    <property type="entry name" value="SLC35F_Transporter"/>
</dbReference>
<sequence length="448" mass="50804">MKPSAFSNLCLLVKIFRKAHELSLKLSHGHVALFLELTLHVCKRLGTLKGSMLSGQDERTLEDTMSQQSLDSKRDPAEDGTSVHSVAVEINHAPREIARPPIVYSSFPAFKKSLWLRWKSIWTRRFVLSLLAGQVVSLCITVTNVTTTELVSRNWSLPTTQTWFLYFSLFIIYTPYTMYQCEDGLKGWGQMVFRDGWKYFILACCDVEGNFLVVKAYNYTDLLSCMLLDAWAIPVCLFFCWMYMRTKYHWTQLLGVLVCVGGLGMLVASDMLTDKNYPALSKGKGDAFMILGATLYGFTNATEEFFVRRSPLYEVVGQLGMWGTLINGIQAASLEHVDMTTASWNGATIGFLVAYTAAMFILYTTAPLLYRMASSAFYNISLLTSDFYGLIFGLFLFGFSPYWLYFPAFFVVIVGLVIYFWYATPEEQGILDPKAPAYIRRLQPDDQV</sequence>
<dbReference type="EMBL" id="LVVM01005392">
    <property type="protein sequence ID" value="OJA10698.1"/>
    <property type="molecule type" value="Genomic_DNA"/>
</dbReference>
<name>A0A1J8QMR5_9AGAM</name>
<dbReference type="PANTHER" id="PTHR14233">
    <property type="entry name" value="DUF914-RELATED"/>
    <property type="match status" value="1"/>
</dbReference>
<feature type="region of interest" description="Disordered" evidence="7">
    <location>
        <begin position="56"/>
        <end position="80"/>
    </location>
</feature>
<feature type="transmembrane region" description="Helical" evidence="8">
    <location>
        <begin position="403"/>
        <end position="422"/>
    </location>
</feature>
<comment type="subcellular location">
    <subcellularLocation>
        <location evidence="1">Membrane</location>
        <topology evidence="1">Multi-pass membrane protein</topology>
    </subcellularLocation>
</comment>
<dbReference type="GO" id="GO:0022857">
    <property type="term" value="F:transmembrane transporter activity"/>
    <property type="evidence" value="ECO:0007669"/>
    <property type="project" value="InterPro"/>
</dbReference>
<evidence type="ECO:0000256" key="6">
    <source>
        <dbReference type="ARBA" id="ARBA00023136"/>
    </source>
</evidence>
<dbReference type="STRING" id="180088.A0A1J8QMR5"/>
<evidence type="ECO:0000313" key="10">
    <source>
        <dbReference type="Proteomes" id="UP000183567"/>
    </source>
</evidence>
<comment type="caution">
    <text evidence="9">The sequence shown here is derived from an EMBL/GenBank/DDBJ whole genome shotgun (WGS) entry which is preliminary data.</text>
</comment>
<evidence type="ECO:0000313" key="9">
    <source>
        <dbReference type="EMBL" id="OJA10698.1"/>
    </source>
</evidence>
<evidence type="ECO:0000256" key="7">
    <source>
        <dbReference type="SAM" id="MobiDB-lite"/>
    </source>
</evidence>
<evidence type="ECO:0000256" key="4">
    <source>
        <dbReference type="ARBA" id="ARBA00022692"/>
    </source>
</evidence>
<reference evidence="9 10" key="1">
    <citation type="submission" date="2016-03" db="EMBL/GenBank/DDBJ databases">
        <title>Comparative genomics of the ectomycorrhizal sister species Rhizopogon vinicolor and Rhizopogon vesiculosus (Basidiomycota: Boletales) reveals a divergence of the mating type B locus.</title>
        <authorList>
            <person name="Mujic A.B."/>
            <person name="Kuo A."/>
            <person name="Tritt A."/>
            <person name="Lipzen A."/>
            <person name="Chen C."/>
            <person name="Johnson J."/>
            <person name="Sharma A."/>
            <person name="Barry K."/>
            <person name="Grigoriev I.V."/>
            <person name="Spatafora J.W."/>
        </authorList>
    </citation>
    <scope>NUCLEOTIDE SEQUENCE [LARGE SCALE GENOMIC DNA]</scope>
    <source>
        <strain evidence="9 10">AM-OR11-056</strain>
    </source>
</reference>
<dbReference type="AlphaFoldDB" id="A0A1J8QMR5"/>
<feature type="transmembrane region" description="Helical" evidence="8">
    <location>
        <begin position="250"/>
        <end position="268"/>
    </location>
</feature>
<gene>
    <name evidence="9" type="ORF">AZE42_01039</name>
</gene>
<organism evidence="9 10">
    <name type="scientific">Rhizopogon vesiculosus</name>
    <dbReference type="NCBI Taxonomy" id="180088"/>
    <lineage>
        <taxon>Eukaryota</taxon>
        <taxon>Fungi</taxon>
        <taxon>Dikarya</taxon>
        <taxon>Basidiomycota</taxon>
        <taxon>Agaricomycotina</taxon>
        <taxon>Agaricomycetes</taxon>
        <taxon>Agaricomycetidae</taxon>
        <taxon>Boletales</taxon>
        <taxon>Suillineae</taxon>
        <taxon>Rhizopogonaceae</taxon>
        <taxon>Rhizopogon</taxon>
    </lineage>
</organism>
<keyword evidence="4 8" id="KW-0812">Transmembrane</keyword>
<protein>
    <recommendedName>
        <fullName evidence="11">DUF914-domain-containing protein</fullName>
    </recommendedName>
</protein>
<feature type="transmembrane region" description="Helical" evidence="8">
    <location>
        <begin position="344"/>
        <end position="364"/>
    </location>
</feature>
<evidence type="ECO:0000256" key="3">
    <source>
        <dbReference type="ARBA" id="ARBA00022448"/>
    </source>
</evidence>
<feature type="transmembrane region" description="Helical" evidence="8">
    <location>
        <begin position="126"/>
        <end position="143"/>
    </location>
</feature>
<accession>A0A1J8QMR5</accession>
<evidence type="ECO:0000256" key="5">
    <source>
        <dbReference type="ARBA" id="ARBA00022989"/>
    </source>
</evidence>
<feature type="transmembrane region" description="Helical" evidence="8">
    <location>
        <begin position="223"/>
        <end position="243"/>
    </location>
</feature>
<keyword evidence="10" id="KW-1185">Reference proteome</keyword>
<evidence type="ECO:0000256" key="8">
    <source>
        <dbReference type="SAM" id="Phobius"/>
    </source>
</evidence>
<feature type="transmembrane region" description="Helical" evidence="8">
    <location>
        <begin position="376"/>
        <end position="397"/>
    </location>
</feature>
<keyword evidence="6 8" id="KW-0472">Membrane</keyword>
<dbReference type="Pfam" id="PF06027">
    <property type="entry name" value="SLC35F"/>
    <property type="match status" value="1"/>
</dbReference>
<evidence type="ECO:0000256" key="2">
    <source>
        <dbReference type="ARBA" id="ARBA00007863"/>
    </source>
</evidence>
<dbReference type="PANTHER" id="PTHR14233:SF4">
    <property type="entry name" value="SOLUTE CARRIER FAMILY 35 MEMBER F2"/>
    <property type="match status" value="1"/>
</dbReference>
<dbReference type="GO" id="GO:0016020">
    <property type="term" value="C:membrane"/>
    <property type="evidence" value="ECO:0007669"/>
    <property type="project" value="UniProtKB-SubCell"/>
</dbReference>
<dbReference type="Proteomes" id="UP000183567">
    <property type="component" value="Unassembled WGS sequence"/>
</dbReference>
<keyword evidence="3" id="KW-0813">Transport</keyword>
<comment type="similarity">
    <text evidence="2">Belongs to the SLC35F solute transporter family.</text>
</comment>
<proteinExistence type="inferred from homology"/>
<dbReference type="OrthoDB" id="429955at2759"/>